<reference evidence="1" key="1">
    <citation type="submission" date="2018-09" db="EMBL/GenBank/DDBJ databases">
        <title>A genomic encyclopedia of anaerobic methanotrophic archaea.</title>
        <authorList>
            <person name="Skennerton C.T."/>
            <person name="Chadwick G.L."/>
            <person name="Laso-Perez R."/>
            <person name="Leu A.O."/>
            <person name="Speth D.R."/>
            <person name="Yu H."/>
            <person name="Morgan-Lang C."/>
            <person name="Hatzenpichler R."/>
            <person name="Goudeau D."/>
            <person name="Malmstrom R."/>
            <person name="Woyke T."/>
            <person name="Hallam S."/>
            <person name="Tyson G.W."/>
            <person name="Wegener G."/>
            <person name="Boetius A."/>
            <person name="Orphan V.J."/>
        </authorList>
    </citation>
    <scope>NUCLEOTIDE SEQUENCE</scope>
    <source>
        <strain evidence="1">CONS3730D10UFb2</strain>
    </source>
</reference>
<protein>
    <submittedName>
        <fullName evidence="1">Uncharacterized protein</fullName>
    </submittedName>
</protein>
<accession>A0AC61SA31</accession>
<evidence type="ECO:0000313" key="1">
    <source>
        <dbReference type="EMBL" id="TKY91531.1"/>
    </source>
</evidence>
<dbReference type="Proteomes" id="UP000315423">
    <property type="component" value="Unassembled WGS sequence"/>
</dbReference>
<name>A0AC61SA31_9EURY</name>
<proteinExistence type="predicted"/>
<comment type="caution">
    <text evidence="1">The sequence shown here is derived from an EMBL/GenBank/DDBJ whole genome shotgun (WGS) entry which is preliminary data.</text>
</comment>
<dbReference type="EMBL" id="QYBA01000178">
    <property type="protein sequence ID" value="TKY91531.1"/>
    <property type="molecule type" value="Genomic_DNA"/>
</dbReference>
<organism evidence="1 2">
    <name type="scientific">Candidatus Methanomarinus sp</name>
    <dbReference type="NCBI Taxonomy" id="3386244"/>
    <lineage>
        <taxon>Archaea</taxon>
        <taxon>Methanobacteriati</taxon>
        <taxon>Methanobacteriota</taxon>
        <taxon>Stenosarchaea group</taxon>
        <taxon>Methanomicrobia</taxon>
        <taxon>Methanosarcinales</taxon>
        <taxon>ANME-2 cluster</taxon>
        <taxon>Candidatus Methanocomedenaceae</taxon>
        <taxon>Candidatus Methanomarinus</taxon>
    </lineage>
</organism>
<sequence>MNMSKKTIWFTTKTLSFRVLVLLIFFTIMTMTGNALPDNEISGQLNSKSAAVYVLDAGHHHLGDGVKPELLPTDAEDTVYTKTFFPERIDGDTAGITLTTKSVVPTDTAGIGLFYDQVYVNGNEVGKLNDYIEAKEQDNLPRSVTIYFSTKLLISGENNLTISSGCNADCSDHDDFEFYDLRLEIIPESKYPYSENVRPPLRRIWSSSIGGYQNTPLPVVSQSGEVIFYTSSQVDPETHWMKQTINAIDARNGDFIQSHETGGSWELYDHVVYAEGLVFASDFENIYAFGDDALEWKFNLKPYHDEYNSAPEVRPVVYNSTVYTIINSAGKVLAIDAQTGVLKWVYSFEPGQKPLDKEYRTKFDSTLPAVSKGVVVLAAQVEYSEKIMPIAIEPGTEDPNALVIEYHFENGRRVAIEPETECTNAPTPDTRTFTRVFALNASNGEEIWNYSINSVSGLNGKTPFIYNDLVYFGLEDVIVARTLSTGRPIWNSNVSWPHIYAVDDGKVFASAGSDVVALDAYDGSLVWRSHGNSGPLSVYGGLVYVGVSGNENLLMIDGNTGEQVWKGGRTFGFDVSQPVLSNGRLYMSASDSRLYAFEHGEPGIQDIYASLVEYLPLFAAAAMLVLLIVFIRKIENKSLALGSWLLALGVVLFLSNIIMLEYIPEADWGMGLLVILSLPIIIVAGILLLVYGMWQKRKIERSDNN</sequence>
<evidence type="ECO:0000313" key="2">
    <source>
        <dbReference type="Proteomes" id="UP000315423"/>
    </source>
</evidence>
<gene>
    <name evidence="1" type="ORF">C5S46_05345</name>
</gene>